<comment type="caution">
    <text evidence="2">The sequence shown here is derived from an EMBL/GenBank/DDBJ whole genome shotgun (WGS) entry which is preliminary data.</text>
</comment>
<keyword evidence="3" id="KW-1185">Reference proteome</keyword>
<sequence>MTTRRGLKYSIQSDGAGLRGRIDFTKGKERAKSPVEQNPHKEAPYPKGKSQQCPYYLNQIQRVLHSVQGQRLGNVATNPPKSDELLAHPERIPQRGGNHEILQWMESTIIQPQIKNIKEYHAKKREASKEEAPVDSTSKPQANQLPQEGENKKKKNWRKTCSPSYRIPKIQKDSMENVCNMARTLI</sequence>
<dbReference type="AlphaFoldDB" id="A0A9Q3HQ52"/>
<proteinExistence type="predicted"/>
<feature type="compositionally biased region" description="Basic and acidic residues" evidence="1">
    <location>
        <begin position="20"/>
        <end position="44"/>
    </location>
</feature>
<organism evidence="2 3">
    <name type="scientific">Austropuccinia psidii MF-1</name>
    <dbReference type="NCBI Taxonomy" id="1389203"/>
    <lineage>
        <taxon>Eukaryota</taxon>
        <taxon>Fungi</taxon>
        <taxon>Dikarya</taxon>
        <taxon>Basidiomycota</taxon>
        <taxon>Pucciniomycotina</taxon>
        <taxon>Pucciniomycetes</taxon>
        <taxon>Pucciniales</taxon>
        <taxon>Sphaerophragmiaceae</taxon>
        <taxon>Austropuccinia</taxon>
    </lineage>
</organism>
<feature type="compositionally biased region" description="Polar residues" evidence="1">
    <location>
        <begin position="135"/>
        <end position="146"/>
    </location>
</feature>
<accession>A0A9Q3HQ52</accession>
<feature type="region of interest" description="Disordered" evidence="1">
    <location>
        <begin position="1"/>
        <end position="51"/>
    </location>
</feature>
<reference evidence="2" key="1">
    <citation type="submission" date="2021-03" db="EMBL/GenBank/DDBJ databases">
        <title>Draft genome sequence of rust myrtle Austropuccinia psidii MF-1, a brazilian biotype.</title>
        <authorList>
            <person name="Quecine M.C."/>
            <person name="Pachon D.M.R."/>
            <person name="Bonatelli M.L."/>
            <person name="Correr F.H."/>
            <person name="Franceschini L.M."/>
            <person name="Leite T.F."/>
            <person name="Margarido G.R.A."/>
            <person name="Almeida C.A."/>
            <person name="Ferrarezi J.A."/>
            <person name="Labate C.A."/>
        </authorList>
    </citation>
    <scope>NUCLEOTIDE SEQUENCE</scope>
    <source>
        <strain evidence="2">MF-1</strain>
    </source>
</reference>
<dbReference type="Proteomes" id="UP000765509">
    <property type="component" value="Unassembled WGS sequence"/>
</dbReference>
<feature type="region of interest" description="Disordered" evidence="1">
    <location>
        <begin position="123"/>
        <end position="160"/>
    </location>
</feature>
<feature type="compositionally biased region" description="Basic and acidic residues" evidence="1">
    <location>
        <begin position="123"/>
        <end position="132"/>
    </location>
</feature>
<protein>
    <submittedName>
        <fullName evidence="2">Uncharacterized protein</fullName>
    </submittedName>
</protein>
<dbReference type="EMBL" id="AVOT02021174">
    <property type="protein sequence ID" value="MBW0509815.1"/>
    <property type="molecule type" value="Genomic_DNA"/>
</dbReference>
<evidence type="ECO:0000313" key="3">
    <source>
        <dbReference type="Proteomes" id="UP000765509"/>
    </source>
</evidence>
<gene>
    <name evidence="2" type="ORF">O181_049530</name>
</gene>
<evidence type="ECO:0000313" key="2">
    <source>
        <dbReference type="EMBL" id="MBW0509815.1"/>
    </source>
</evidence>
<evidence type="ECO:0000256" key="1">
    <source>
        <dbReference type="SAM" id="MobiDB-lite"/>
    </source>
</evidence>
<name>A0A9Q3HQ52_9BASI</name>